<dbReference type="AlphaFoldDB" id="A0A6G0W7K9"/>
<gene>
    <name evidence="2" type="ORF">Ae201684_017960</name>
</gene>
<dbReference type="SUPFAM" id="SSF48403">
    <property type="entry name" value="Ankyrin repeat"/>
    <property type="match status" value="1"/>
</dbReference>
<keyword evidence="1" id="KW-0040">ANK repeat</keyword>
<evidence type="ECO:0000256" key="1">
    <source>
        <dbReference type="PROSITE-ProRule" id="PRU00023"/>
    </source>
</evidence>
<protein>
    <submittedName>
        <fullName evidence="2">Uncharacterized protein</fullName>
    </submittedName>
</protein>
<evidence type="ECO:0000313" key="3">
    <source>
        <dbReference type="Proteomes" id="UP000481153"/>
    </source>
</evidence>
<reference evidence="2 3" key="1">
    <citation type="submission" date="2019-07" db="EMBL/GenBank/DDBJ databases">
        <title>Genomics analysis of Aphanomyces spp. identifies a new class of oomycete effector associated with host adaptation.</title>
        <authorList>
            <person name="Gaulin E."/>
        </authorList>
    </citation>
    <scope>NUCLEOTIDE SEQUENCE [LARGE SCALE GENOMIC DNA]</scope>
    <source>
        <strain evidence="2 3">ATCC 201684</strain>
    </source>
</reference>
<dbReference type="Proteomes" id="UP000481153">
    <property type="component" value="Unassembled WGS sequence"/>
</dbReference>
<dbReference type="VEuPathDB" id="FungiDB:AeMF1_010341"/>
<organism evidence="2 3">
    <name type="scientific">Aphanomyces euteiches</name>
    <dbReference type="NCBI Taxonomy" id="100861"/>
    <lineage>
        <taxon>Eukaryota</taxon>
        <taxon>Sar</taxon>
        <taxon>Stramenopiles</taxon>
        <taxon>Oomycota</taxon>
        <taxon>Saprolegniomycetes</taxon>
        <taxon>Saprolegniales</taxon>
        <taxon>Verrucalvaceae</taxon>
        <taxon>Aphanomyces</taxon>
    </lineage>
</organism>
<accession>A0A6G0W7K9</accession>
<dbReference type="InterPro" id="IPR002110">
    <property type="entry name" value="Ankyrin_rpt"/>
</dbReference>
<feature type="repeat" description="ANK" evidence="1">
    <location>
        <begin position="36"/>
        <end position="69"/>
    </location>
</feature>
<keyword evidence="3" id="KW-1185">Reference proteome</keyword>
<dbReference type="InterPro" id="IPR036770">
    <property type="entry name" value="Ankyrin_rpt-contain_sf"/>
</dbReference>
<dbReference type="EMBL" id="VJMJ01000317">
    <property type="protein sequence ID" value="KAF0723089.1"/>
    <property type="molecule type" value="Genomic_DNA"/>
</dbReference>
<name>A0A6G0W7K9_9STRA</name>
<dbReference type="Gene3D" id="1.25.40.20">
    <property type="entry name" value="Ankyrin repeat-containing domain"/>
    <property type="match status" value="1"/>
</dbReference>
<sequence length="204" mass="23104">MSLQDEFHDAVKRGDVSLVSEQLSIQRKLANARGNDGVTPLMMSSVAPNAMEMMQVLRKGGASFDARDKQRRTVLLYACRYGADPAVVAYLVQSMENSKLPSHYAWTNCDENYEGAVVLAVRSKRMPLVLYLHDIWNDEIHEFSNHVVKQLFAAIQTRDEDFVVDFLKISRVQKAIELDEGFGHVFITDSLPSRKDVKRNGRLS</sequence>
<dbReference type="Pfam" id="PF12796">
    <property type="entry name" value="Ank_2"/>
    <property type="match status" value="1"/>
</dbReference>
<evidence type="ECO:0000313" key="2">
    <source>
        <dbReference type="EMBL" id="KAF0723089.1"/>
    </source>
</evidence>
<proteinExistence type="predicted"/>
<comment type="caution">
    <text evidence="2">The sequence shown here is derived from an EMBL/GenBank/DDBJ whole genome shotgun (WGS) entry which is preliminary data.</text>
</comment>
<dbReference type="PROSITE" id="PS50088">
    <property type="entry name" value="ANK_REPEAT"/>
    <property type="match status" value="1"/>
</dbReference>